<name>A0ABR1HJC5_9HYPO</name>
<protein>
    <submittedName>
        <fullName evidence="2">Uncharacterized protein</fullName>
    </submittedName>
</protein>
<evidence type="ECO:0000313" key="3">
    <source>
        <dbReference type="Proteomes" id="UP001498476"/>
    </source>
</evidence>
<evidence type="ECO:0000313" key="2">
    <source>
        <dbReference type="EMBL" id="KAK7421311.1"/>
    </source>
</evidence>
<dbReference type="EMBL" id="JAZAVJ010000023">
    <property type="protein sequence ID" value="KAK7421311.1"/>
    <property type="molecule type" value="Genomic_DNA"/>
</dbReference>
<gene>
    <name evidence="2" type="ORF">QQX98_002205</name>
</gene>
<sequence length="163" mass="18051">MCKHVTERFRCGHETKFGYFNCKTGKRMKDSRSSCGVVDFGALIYPEGKCDEPDCKYIEAMRLGWKCCACKNGPNVKHRCDQDANSLGWKHVACRHRFCSDCDVWGTRKQKKKKPTFKGKDKDTRSDDGGGGATGGPAAKGGSIRKGIRSISRRVASSSIFGK</sequence>
<accession>A0ABR1HJC5</accession>
<keyword evidence="3" id="KW-1185">Reference proteome</keyword>
<proteinExistence type="predicted"/>
<evidence type="ECO:0000256" key="1">
    <source>
        <dbReference type="SAM" id="MobiDB-lite"/>
    </source>
</evidence>
<feature type="compositionally biased region" description="Gly residues" evidence="1">
    <location>
        <begin position="129"/>
        <end position="139"/>
    </location>
</feature>
<organism evidence="2 3">
    <name type="scientific">Neonectria punicea</name>
    <dbReference type="NCBI Taxonomy" id="979145"/>
    <lineage>
        <taxon>Eukaryota</taxon>
        <taxon>Fungi</taxon>
        <taxon>Dikarya</taxon>
        <taxon>Ascomycota</taxon>
        <taxon>Pezizomycotina</taxon>
        <taxon>Sordariomycetes</taxon>
        <taxon>Hypocreomycetidae</taxon>
        <taxon>Hypocreales</taxon>
        <taxon>Nectriaceae</taxon>
        <taxon>Neonectria</taxon>
    </lineage>
</organism>
<feature type="region of interest" description="Disordered" evidence="1">
    <location>
        <begin position="113"/>
        <end position="149"/>
    </location>
</feature>
<feature type="compositionally biased region" description="Basic and acidic residues" evidence="1">
    <location>
        <begin position="118"/>
        <end position="128"/>
    </location>
</feature>
<reference evidence="2 3" key="1">
    <citation type="journal article" date="2025" name="Microbiol. Resour. Announc.">
        <title>Draft genome sequences for Neonectria magnoliae and Neonectria punicea, canker pathogens of Liriodendron tulipifera and Acer saccharum in West Virginia.</title>
        <authorList>
            <person name="Petronek H.M."/>
            <person name="Kasson M.T."/>
            <person name="Metheny A.M."/>
            <person name="Stauder C.M."/>
            <person name="Lovett B."/>
            <person name="Lynch S.C."/>
            <person name="Garnas J.R."/>
            <person name="Kasson L.R."/>
            <person name="Stajich J.E."/>
        </authorList>
    </citation>
    <scope>NUCLEOTIDE SEQUENCE [LARGE SCALE GENOMIC DNA]</scope>
    <source>
        <strain evidence="2 3">NRRL 64653</strain>
    </source>
</reference>
<comment type="caution">
    <text evidence="2">The sequence shown here is derived from an EMBL/GenBank/DDBJ whole genome shotgun (WGS) entry which is preliminary data.</text>
</comment>
<dbReference type="Proteomes" id="UP001498476">
    <property type="component" value="Unassembled WGS sequence"/>
</dbReference>